<proteinExistence type="predicted"/>
<evidence type="ECO:0008006" key="15">
    <source>
        <dbReference type="Google" id="ProtNLM"/>
    </source>
</evidence>
<feature type="transmembrane region" description="Helical" evidence="12">
    <location>
        <begin position="24"/>
        <end position="44"/>
    </location>
</feature>
<feature type="transmembrane region" description="Helical" evidence="12">
    <location>
        <begin position="270"/>
        <end position="293"/>
    </location>
</feature>
<organism evidence="13 14">
    <name type="scientific">Herpetosiphon geysericola</name>
    <dbReference type="NCBI Taxonomy" id="70996"/>
    <lineage>
        <taxon>Bacteria</taxon>
        <taxon>Bacillati</taxon>
        <taxon>Chloroflexota</taxon>
        <taxon>Chloroflexia</taxon>
        <taxon>Herpetosiphonales</taxon>
        <taxon>Herpetosiphonaceae</taxon>
        <taxon>Herpetosiphon</taxon>
    </lineage>
</organism>
<feature type="transmembrane region" description="Helical" evidence="12">
    <location>
        <begin position="148"/>
        <end position="174"/>
    </location>
</feature>
<dbReference type="OrthoDB" id="9816428at2"/>
<name>A0A0P6YEW6_9CHLR</name>
<dbReference type="AlphaFoldDB" id="A0A0P6YEW6"/>
<keyword evidence="6" id="KW-0560">Oxidoreductase</keyword>
<dbReference type="PANTHER" id="PTHR35457:SF1">
    <property type="entry name" value="HEME A SYNTHASE"/>
    <property type="match status" value="1"/>
</dbReference>
<dbReference type="GO" id="GO:0046872">
    <property type="term" value="F:metal ion binding"/>
    <property type="evidence" value="ECO:0007669"/>
    <property type="project" value="UniProtKB-KW"/>
</dbReference>
<feature type="transmembrane region" description="Helical" evidence="12">
    <location>
        <begin position="119"/>
        <end position="136"/>
    </location>
</feature>
<keyword evidence="7" id="KW-0408">Iron</keyword>
<evidence type="ECO:0000256" key="9">
    <source>
        <dbReference type="ARBA" id="ARBA00023136"/>
    </source>
</evidence>
<evidence type="ECO:0000256" key="11">
    <source>
        <dbReference type="ARBA" id="ARBA00023444"/>
    </source>
</evidence>
<dbReference type="GO" id="GO:0016491">
    <property type="term" value="F:oxidoreductase activity"/>
    <property type="evidence" value="ECO:0007669"/>
    <property type="project" value="UniProtKB-KW"/>
</dbReference>
<comment type="caution">
    <text evidence="13">The sequence shown here is derived from an EMBL/GenBank/DDBJ whole genome shotgun (WGS) entry which is preliminary data.</text>
</comment>
<evidence type="ECO:0000313" key="13">
    <source>
        <dbReference type="EMBL" id="KPL90723.1"/>
    </source>
</evidence>
<keyword evidence="5 12" id="KW-1133">Transmembrane helix</keyword>
<feature type="transmembrane region" description="Helical" evidence="12">
    <location>
        <begin position="238"/>
        <end position="258"/>
    </location>
</feature>
<feature type="transmembrane region" description="Helical" evidence="12">
    <location>
        <begin position="195"/>
        <end position="214"/>
    </location>
</feature>
<dbReference type="RefSeq" id="WP_054533310.1">
    <property type="nucleotide sequence ID" value="NZ_LGKP01000010.1"/>
</dbReference>
<evidence type="ECO:0000256" key="10">
    <source>
        <dbReference type="ARBA" id="ARBA00023157"/>
    </source>
</evidence>
<dbReference type="GO" id="GO:0006784">
    <property type="term" value="P:heme A biosynthetic process"/>
    <property type="evidence" value="ECO:0007669"/>
    <property type="project" value="InterPro"/>
</dbReference>
<dbReference type="EMBL" id="LGKP01000010">
    <property type="protein sequence ID" value="KPL90723.1"/>
    <property type="molecule type" value="Genomic_DNA"/>
</dbReference>
<dbReference type="STRING" id="70996.SE18_04920"/>
<evidence type="ECO:0000256" key="2">
    <source>
        <dbReference type="ARBA" id="ARBA00022475"/>
    </source>
</evidence>
<keyword evidence="8" id="KW-0350">Heme biosynthesis</keyword>
<evidence type="ECO:0000256" key="6">
    <source>
        <dbReference type="ARBA" id="ARBA00023002"/>
    </source>
</evidence>
<reference evidence="13 14" key="1">
    <citation type="submission" date="2015-07" db="EMBL/GenBank/DDBJ databases">
        <title>Whole genome sequence of Herpetosiphon geysericola DSM 7119.</title>
        <authorList>
            <person name="Hemp J."/>
            <person name="Ward L.M."/>
            <person name="Pace L.A."/>
            <person name="Fischer W.W."/>
        </authorList>
    </citation>
    <scope>NUCLEOTIDE SEQUENCE [LARGE SCALE GENOMIC DNA]</scope>
    <source>
        <strain evidence="13 14">DSM 7119</strain>
    </source>
</reference>
<dbReference type="Proteomes" id="UP000050277">
    <property type="component" value="Unassembled WGS sequence"/>
</dbReference>
<keyword evidence="2" id="KW-1003">Cell membrane</keyword>
<keyword evidence="3 12" id="KW-0812">Transmembrane</keyword>
<dbReference type="GO" id="GO:0016020">
    <property type="term" value="C:membrane"/>
    <property type="evidence" value="ECO:0007669"/>
    <property type="project" value="UniProtKB-SubCell"/>
</dbReference>
<protein>
    <recommendedName>
        <fullName evidence="15">Cytochrome oxidase assembly protein</fullName>
    </recommendedName>
</protein>
<evidence type="ECO:0000256" key="12">
    <source>
        <dbReference type="SAM" id="Phobius"/>
    </source>
</evidence>
<evidence type="ECO:0000256" key="8">
    <source>
        <dbReference type="ARBA" id="ARBA00023133"/>
    </source>
</evidence>
<keyword evidence="10" id="KW-1015">Disulfide bond</keyword>
<dbReference type="InterPro" id="IPR003780">
    <property type="entry name" value="COX15/CtaA_fam"/>
</dbReference>
<dbReference type="PATRIC" id="fig|70996.4.peg.2639"/>
<keyword evidence="4" id="KW-0479">Metal-binding</keyword>
<evidence type="ECO:0000313" key="14">
    <source>
        <dbReference type="Proteomes" id="UP000050277"/>
    </source>
</evidence>
<keyword evidence="9 12" id="KW-0472">Membrane</keyword>
<gene>
    <name evidence="13" type="ORF">SE18_04920</name>
</gene>
<keyword evidence="14" id="KW-1185">Reference proteome</keyword>
<dbReference type="PANTHER" id="PTHR35457">
    <property type="entry name" value="HEME A SYNTHASE"/>
    <property type="match status" value="1"/>
</dbReference>
<sequence length="341" mass="37826">MEQYRVPTDQVQFSWRRLDRFQKWAMITTIATYFLIFVGGIVRASGAGLGCPDWPKCFGYWIPPASADMIAQHGFDASQFNPTLMWIEYINRLIGMLIGFFLLITTYLMLRHYRKSKRVFWSILGALALTLFQGWLGGKVVHLELEGWIVTLHMVLALVIVGLLLYATVCAFFPNGRPIANVPADRRTVARWGQVLVGFGLVQLTLGALVRGHIDDVSSKMNIPRSDWVSQVGITDPLHRTGALIFTIAILAATYAIVHNRNLHPWIHRTAWIASGLVLTQVAAGIGLAYGALPPPLQAIHLIVGSLLIGCLMTLVLLAYRLPVNAKTSNEAFVQVAEASH</sequence>
<feature type="transmembrane region" description="Helical" evidence="12">
    <location>
        <begin position="89"/>
        <end position="110"/>
    </location>
</feature>
<dbReference type="Pfam" id="PF02628">
    <property type="entry name" value="COX15-CtaA"/>
    <property type="match status" value="1"/>
</dbReference>
<comment type="pathway">
    <text evidence="11">Porphyrin-containing compound metabolism.</text>
</comment>
<evidence type="ECO:0000256" key="5">
    <source>
        <dbReference type="ARBA" id="ARBA00022989"/>
    </source>
</evidence>
<feature type="transmembrane region" description="Helical" evidence="12">
    <location>
        <begin position="299"/>
        <end position="320"/>
    </location>
</feature>
<comment type="subcellular location">
    <subcellularLocation>
        <location evidence="1">Membrane</location>
        <topology evidence="1">Multi-pass membrane protein</topology>
    </subcellularLocation>
</comment>
<evidence type="ECO:0000256" key="7">
    <source>
        <dbReference type="ARBA" id="ARBA00023004"/>
    </source>
</evidence>
<evidence type="ECO:0000256" key="4">
    <source>
        <dbReference type="ARBA" id="ARBA00022723"/>
    </source>
</evidence>
<dbReference type="InterPro" id="IPR050450">
    <property type="entry name" value="COX15/CtaA_HemeA_synthase"/>
</dbReference>
<evidence type="ECO:0000256" key="3">
    <source>
        <dbReference type="ARBA" id="ARBA00022692"/>
    </source>
</evidence>
<accession>A0A0P6YEW6</accession>
<evidence type="ECO:0000256" key="1">
    <source>
        <dbReference type="ARBA" id="ARBA00004141"/>
    </source>
</evidence>